<gene>
    <name evidence="3" type="ORF">glysoja_047901</name>
</gene>
<keyword evidence="1" id="KW-0677">Repeat</keyword>
<dbReference type="PANTHER" id="PTHR47003:SF9">
    <property type="entry name" value="PENTACOTRIPEPTIDE-REPEAT REGION OF PRORP DOMAIN-CONTAINING PROTEIN"/>
    <property type="match status" value="1"/>
</dbReference>
<evidence type="ECO:0000313" key="3">
    <source>
        <dbReference type="EMBL" id="KHN32569.1"/>
    </source>
</evidence>
<dbReference type="Pfam" id="PF12854">
    <property type="entry name" value="PPR_1"/>
    <property type="match status" value="1"/>
</dbReference>
<name>A0A0B2RJR0_GLYSO</name>
<organism evidence="3">
    <name type="scientific">Glycine soja</name>
    <name type="common">Wild soybean</name>
    <dbReference type="NCBI Taxonomy" id="3848"/>
    <lineage>
        <taxon>Eukaryota</taxon>
        <taxon>Viridiplantae</taxon>
        <taxon>Streptophyta</taxon>
        <taxon>Embryophyta</taxon>
        <taxon>Tracheophyta</taxon>
        <taxon>Spermatophyta</taxon>
        <taxon>Magnoliopsida</taxon>
        <taxon>eudicotyledons</taxon>
        <taxon>Gunneridae</taxon>
        <taxon>Pentapetalae</taxon>
        <taxon>rosids</taxon>
        <taxon>fabids</taxon>
        <taxon>Fabales</taxon>
        <taxon>Fabaceae</taxon>
        <taxon>Papilionoideae</taxon>
        <taxon>50 kb inversion clade</taxon>
        <taxon>NPAAA clade</taxon>
        <taxon>indigoferoid/millettioid clade</taxon>
        <taxon>Phaseoleae</taxon>
        <taxon>Glycine</taxon>
        <taxon>Glycine subgen. Soja</taxon>
    </lineage>
</organism>
<dbReference type="AlphaFoldDB" id="A0A0B2RJR0"/>
<dbReference type="Proteomes" id="UP000053555">
    <property type="component" value="Unassembled WGS sequence"/>
</dbReference>
<dbReference type="InterPro" id="IPR011990">
    <property type="entry name" value="TPR-like_helical_dom_sf"/>
</dbReference>
<dbReference type="NCBIfam" id="TIGR00756">
    <property type="entry name" value="PPR"/>
    <property type="match status" value="5"/>
</dbReference>
<feature type="repeat" description="PPR" evidence="2">
    <location>
        <begin position="333"/>
        <end position="367"/>
    </location>
</feature>
<dbReference type="GO" id="GO:0008380">
    <property type="term" value="P:RNA splicing"/>
    <property type="evidence" value="ECO:0007669"/>
    <property type="project" value="InterPro"/>
</dbReference>
<dbReference type="Gene3D" id="1.25.40.10">
    <property type="entry name" value="Tetratricopeptide repeat domain"/>
    <property type="match status" value="2"/>
</dbReference>
<feature type="repeat" description="PPR" evidence="2">
    <location>
        <begin position="298"/>
        <end position="332"/>
    </location>
</feature>
<protein>
    <submittedName>
        <fullName evidence="3">Pentatricopeptide repeat-containing protein, mitochondrial</fullName>
    </submittedName>
</protein>
<dbReference type="Pfam" id="PF13041">
    <property type="entry name" value="PPR_2"/>
    <property type="match status" value="1"/>
</dbReference>
<sequence>MLQTCSKLILRHSKPRLLLNLHSITKTLTTASSSRDEYFAVIHHVSNIVRRDFYLERTLNKLRITVTPELVFRVLRACSNNPTESLRFFNWARTHPSYSPTSLEFEQIVTTLARANTYQSMWALIRQVTLHHRSLCHNKLFHGAYALVRRMLRKGLRPDKTTYAVLVNAWCSNGKLREAKLFLEEMSEKGFNPPVRGRDLLVEGLLNAGYVESAKGMVRNMIKQGSVPDVGTFNAVVETVSKEDVQFCVGLYHEVCALGMAPDVNTYKILVPAVSKSGMVDEAFRLLNNFIEDGHKPFPSLYAPVIKALCRRGQFDDAFCFFGDMKAKAHPPNRPLYTMLITMCGRAGKFVEAANYIFEMTEMGLVPISRCFDMVTDGLKNCGKHDLARRVQELEVSIRGV</sequence>
<dbReference type="PANTHER" id="PTHR47003">
    <property type="entry name" value="OS01G0970900 PROTEIN"/>
    <property type="match status" value="1"/>
</dbReference>
<dbReference type="PROSITE" id="PS51375">
    <property type="entry name" value="PPR"/>
    <property type="match status" value="4"/>
</dbReference>
<proteinExistence type="predicted"/>
<reference evidence="3" key="1">
    <citation type="submission" date="2014-07" db="EMBL/GenBank/DDBJ databases">
        <title>Identification of a novel salt tolerance gene in wild soybean by whole-genome sequencing.</title>
        <authorList>
            <person name="Lam H.-M."/>
            <person name="Qi X."/>
            <person name="Li M.-W."/>
            <person name="Liu X."/>
            <person name="Xie M."/>
            <person name="Ni M."/>
            <person name="Xu X."/>
        </authorList>
    </citation>
    <scope>NUCLEOTIDE SEQUENCE [LARGE SCALE GENOMIC DNA]</scope>
    <source>
        <tissue evidence="3">Root</tissue>
    </source>
</reference>
<dbReference type="EMBL" id="KN650014">
    <property type="protein sequence ID" value="KHN32569.1"/>
    <property type="molecule type" value="Genomic_DNA"/>
</dbReference>
<dbReference type="InterPro" id="IPR002885">
    <property type="entry name" value="PPR_rpt"/>
</dbReference>
<feature type="repeat" description="PPR" evidence="2">
    <location>
        <begin position="263"/>
        <end position="297"/>
    </location>
</feature>
<evidence type="ECO:0000256" key="2">
    <source>
        <dbReference type="PROSITE-ProRule" id="PRU00708"/>
    </source>
</evidence>
<evidence type="ECO:0000256" key="1">
    <source>
        <dbReference type="ARBA" id="ARBA00022737"/>
    </source>
</evidence>
<dbReference type="InterPro" id="IPR044578">
    <property type="entry name" value="BIR6-like"/>
</dbReference>
<feature type="repeat" description="PPR" evidence="2">
    <location>
        <begin position="159"/>
        <end position="193"/>
    </location>
</feature>
<dbReference type="Pfam" id="PF01535">
    <property type="entry name" value="PPR"/>
    <property type="match status" value="1"/>
</dbReference>
<accession>A0A0B2RJR0</accession>